<organism evidence="2 3">
    <name type="scientific">Bifidobacterium [indicum] DSM 20214 = LMG 11587</name>
    <dbReference type="NCBI Taxonomy" id="1341694"/>
    <lineage>
        <taxon>Bacteria</taxon>
        <taxon>Bacillati</taxon>
        <taxon>Actinomycetota</taxon>
        <taxon>Actinomycetes</taxon>
        <taxon>Bifidobacteriales</taxon>
        <taxon>Bifidobacteriaceae</taxon>
        <taxon>Bifidobacterium</taxon>
    </lineage>
</organism>
<keyword evidence="1" id="KW-1133">Transmembrane helix</keyword>
<dbReference type="RefSeq" id="WP_033490592.1">
    <property type="nucleotide sequence ID" value="NZ_CP006018.1"/>
</dbReference>
<dbReference type="Proteomes" id="UP000028569">
    <property type="component" value="Chromosome"/>
</dbReference>
<proteinExistence type="predicted"/>
<dbReference type="HOGENOM" id="CLU_132636_0_0_11"/>
<keyword evidence="1" id="KW-0812">Transmembrane</keyword>
<feature type="transmembrane region" description="Helical" evidence="1">
    <location>
        <begin position="122"/>
        <end position="142"/>
    </location>
</feature>
<dbReference type="KEGG" id="bii:BINDI_1043"/>
<evidence type="ECO:0000256" key="1">
    <source>
        <dbReference type="SAM" id="Phobius"/>
    </source>
</evidence>
<dbReference type="OrthoDB" id="3231851at2"/>
<dbReference type="EMBL" id="CP006018">
    <property type="protein sequence ID" value="AIC92306.1"/>
    <property type="molecule type" value="Genomic_DNA"/>
</dbReference>
<evidence type="ECO:0000313" key="2">
    <source>
        <dbReference type="EMBL" id="AIC92306.1"/>
    </source>
</evidence>
<evidence type="ECO:0000313" key="3">
    <source>
        <dbReference type="Proteomes" id="UP000028569"/>
    </source>
</evidence>
<protein>
    <submittedName>
        <fullName evidence="2">Uncharacterized protein</fullName>
    </submittedName>
</protein>
<reference evidence="2 3" key="1">
    <citation type="journal article" date="2014" name="Appl. Environ. Microbiol.">
        <title>Genomic encyclopedia of type strains of the genus Bifidobacterium.</title>
        <authorList>
            <person name="Milani C."/>
            <person name="Lugli G.A."/>
            <person name="Duranti S."/>
            <person name="Turroni F."/>
            <person name="Bottacini F."/>
            <person name="Mangifesta M."/>
            <person name="Sanchez B."/>
            <person name="Viappiani A."/>
            <person name="Mancabelli L."/>
            <person name="Taminiau B."/>
            <person name="Delcenserie V."/>
            <person name="Barrangou R."/>
            <person name="Margolles A."/>
            <person name="van Sinderen D."/>
            <person name="Ventura M."/>
        </authorList>
    </citation>
    <scope>NUCLEOTIDE SEQUENCE [LARGE SCALE GENOMIC DNA]</scope>
    <source>
        <strain evidence="2 3">LMG 11587</strain>
    </source>
</reference>
<accession>A0A087VVI9</accession>
<keyword evidence="3" id="KW-1185">Reference proteome</keyword>
<gene>
    <name evidence="2" type="ORF">BINDI_1043</name>
</gene>
<keyword evidence="1" id="KW-0472">Membrane</keyword>
<name>A0A087VVI9_9BIFI</name>
<sequence length="165" mass="19237">MTYFVTIVSLLGDWLLFTFPLYQGLMELNDYQELLVGFDEISGKWKMISPWWWLVPVVKIQKERTRGYRILREATKSKSERHRALSFIDKATAWYFVALAGWLKMIASSYEVLEAFGCGEAVWLLIVMVVLMTVGGLFNAYYRIGKKRVSRKEEEFKPGDEVTND</sequence>
<feature type="transmembrane region" description="Helical" evidence="1">
    <location>
        <begin position="91"/>
        <end position="110"/>
    </location>
</feature>
<dbReference type="AlphaFoldDB" id="A0A087VVI9"/>